<evidence type="ECO:0008006" key="6">
    <source>
        <dbReference type="Google" id="ProtNLM"/>
    </source>
</evidence>
<keyword evidence="3" id="KW-0687">Ribonucleoprotein</keyword>
<evidence type="ECO:0000313" key="4">
    <source>
        <dbReference type="EMBL" id="ABP00705.1"/>
    </source>
</evidence>
<feature type="non-terminal residue" evidence="4">
    <location>
        <position position="1"/>
    </location>
</feature>
<dbReference type="KEGG" id="olu:OSTLU_9119"/>
<dbReference type="NCBIfam" id="TIGR01024">
    <property type="entry name" value="rplS_bact"/>
    <property type="match status" value="1"/>
</dbReference>
<sequence>LSAYVERASARQTKRDLIPFRVGMTLRVGVTVKEGNKTRVQPFEGVVIGIHRAGVATTVTVRKTLQGFGVERVFPVHSPLCTDLFFIFSAQVRRAKLFYLRRLVGKQARLKTRF</sequence>
<dbReference type="InterPro" id="IPR038657">
    <property type="entry name" value="Ribosomal_bL19_sf"/>
</dbReference>
<evidence type="ECO:0000256" key="3">
    <source>
        <dbReference type="ARBA" id="ARBA00023274"/>
    </source>
</evidence>
<dbReference type="Pfam" id="PF01245">
    <property type="entry name" value="Ribosomal_L19"/>
    <property type="match status" value="1"/>
</dbReference>
<protein>
    <recommendedName>
        <fullName evidence="6">Ribosomal protein L19</fullName>
    </recommendedName>
</protein>
<dbReference type="HOGENOM" id="CLU_103507_2_0_1"/>
<dbReference type="PANTHER" id="PTHR15680">
    <property type="entry name" value="RIBOSOMAL PROTEIN L19"/>
    <property type="match status" value="1"/>
</dbReference>
<dbReference type="OMA" id="TITVYYE"/>
<dbReference type="GO" id="GO:0003735">
    <property type="term" value="F:structural constituent of ribosome"/>
    <property type="evidence" value="ECO:0007669"/>
    <property type="project" value="InterPro"/>
</dbReference>
<dbReference type="EMBL" id="CP000599">
    <property type="protein sequence ID" value="ABP00705.1"/>
    <property type="molecule type" value="Genomic_DNA"/>
</dbReference>
<dbReference type="Gene3D" id="2.30.30.790">
    <property type="match status" value="1"/>
</dbReference>
<dbReference type="PIRSF" id="PIRSF002191">
    <property type="entry name" value="Ribosomal_L19"/>
    <property type="match status" value="1"/>
</dbReference>
<evidence type="ECO:0000313" key="5">
    <source>
        <dbReference type="Proteomes" id="UP000001568"/>
    </source>
</evidence>
<dbReference type="OrthoDB" id="432645at2759"/>
<gene>
    <name evidence="4" type="ORF">OSTLU_9119</name>
</gene>
<dbReference type="eggNOG" id="KOG1698">
    <property type="taxonomic scope" value="Eukaryota"/>
</dbReference>
<dbReference type="PRINTS" id="PR00061">
    <property type="entry name" value="RIBOSOMALL19"/>
</dbReference>
<dbReference type="STRING" id="436017.A4SAH2"/>
<dbReference type="GO" id="GO:0022625">
    <property type="term" value="C:cytosolic large ribosomal subunit"/>
    <property type="evidence" value="ECO:0007669"/>
    <property type="project" value="TreeGrafter"/>
</dbReference>
<accession>A4SAH2</accession>
<evidence type="ECO:0000256" key="2">
    <source>
        <dbReference type="ARBA" id="ARBA00022980"/>
    </source>
</evidence>
<dbReference type="PANTHER" id="PTHR15680:SF9">
    <property type="entry name" value="LARGE RIBOSOMAL SUBUNIT PROTEIN BL19M"/>
    <property type="match status" value="1"/>
</dbReference>
<dbReference type="InterPro" id="IPR008991">
    <property type="entry name" value="Translation_prot_SH3-like_sf"/>
</dbReference>
<dbReference type="RefSeq" id="XP_001422388.1">
    <property type="nucleotide sequence ID" value="XM_001422351.1"/>
</dbReference>
<proteinExistence type="inferred from homology"/>
<reference evidence="4 5" key="1">
    <citation type="journal article" date="2007" name="Proc. Natl. Acad. Sci. U.S.A.">
        <title>The tiny eukaryote Ostreococcus provides genomic insights into the paradox of plankton speciation.</title>
        <authorList>
            <person name="Palenik B."/>
            <person name="Grimwood J."/>
            <person name="Aerts A."/>
            <person name="Rouze P."/>
            <person name="Salamov A."/>
            <person name="Putnam N."/>
            <person name="Dupont C."/>
            <person name="Jorgensen R."/>
            <person name="Derelle E."/>
            <person name="Rombauts S."/>
            <person name="Zhou K."/>
            <person name="Otillar R."/>
            <person name="Merchant S.S."/>
            <person name="Podell S."/>
            <person name="Gaasterland T."/>
            <person name="Napoli C."/>
            <person name="Gendler K."/>
            <person name="Manuell A."/>
            <person name="Tai V."/>
            <person name="Vallon O."/>
            <person name="Piganeau G."/>
            <person name="Jancek S."/>
            <person name="Heijde M."/>
            <person name="Jabbari K."/>
            <person name="Bowler C."/>
            <person name="Lohr M."/>
            <person name="Robbens S."/>
            <person name="Werner G."/>
            <person name="Dubchak I."/>
            <person name="Pazour G.J."/>
            <person name="Ren Q."/>
            <person name="Paulsen I."/>
            <person name="Delwiche C."/>
            <person name="Schmutz J."/>
            <person name="Rokhsar D."/>
            <person name="Van de Peer Y."/>
            <person name="Moreau H."/>
            <person name="Grigoriev I.V."/>
        </authorList>
    </citation>
    <scope>NUCLEOTIDE SEQUENCE [LARGE SCALE GENOMIC DNA]</scope>
    <source>
        <strain evidence="4 5">CCE9901</strain>
    </source>
</reference>
<keyword evidence="2" id="KW-0689">Ribosomal protein</keyword>
<evidence type="ECO:0000256" key="1">
    <source>
        <dbReference type="ARBA" id="ARBA00005781"/>
    </source>
</evidence>
<dbReference type="AlphaFoldDB" id="A4SAH2"/>
<dbReference type="GeneID" id="5006490"/>
<keyword evidence="5" id="KW-1185">Reference proteome</keyword>
<dbReference type="GO" id="GO:0006412">
    <property type="term" value="P:translation"/>
    <property type="evidence" value="ECO:0007669"/>
    <property type="project" value="InterPro"/>
</dbReference>
<comment type="similarity">
    <text evidence="1">Belongs to the bacterial ribosomal protein bL19 family.</text>
</comment>
<organism evidence="4 5">
    <name type="scientific">Ostreococcus lucimarinus (strain CCE9901)</name>
    <dbReference type="NCBI Taxonomy" id="436017"/>
    <lineage>
        <taxon>Eukaryota</taxon>
        <taxon>Viridiplantae</taxon>
        <taxon>Chlorophyta</taxon>
        <taxon>Mamiellophyceae</taxon>
        <taxon>Mamiellales</taxon>
        <taxon>Bathycoccaceae</taxon>
        <taxon>Ostreococcus</taxon>
    </lineage>
</organism>
<name>A4SAH2_OSTLU</name>
<dbReference type="Proteomes" id="UP000001568">
    <property type="component" value="Chromosome 19"/>
</dbReference>
<feature type="non-terminal residue" evidence="4">
    <location>
        <position position="114"/>
    </location>
</feature>
<dbReference type="SUPFAM" id="SSF50104">
    <property type="entry name" value="Translation proteins SH3-like domain"/>
    <property type="match status" value="1"/>
</dbReference>
<dbReference type="InterPro" id="IPR001857">
    <property type="entry name" value="Ribosomal_bL19"/>
</dbReference>